<evidence type="ECO:0000313" key="9">
    <source>
        <dbReference type="Proteomes" id="UP000076234"/>
    </source>
</evidence>
<evidence type="ECO:0000259" key="7">
    <source>
        <dbReference type="Pfam" id="PF01551"/>
    </source>
</evidence>
<keyword evidence="2" id="KW-0645">Protease</keyword>
<protein>
    <recommendedName>
        <fullName evidence="7">M23ase beta-sheet core domain-containing protein</fullName>
    </recommendedName>
</protein>
<reference evidence="8 9" key="2">
    <citation type="journal article" date="2016" name="Genome Announc.">
        <title>Complete Genome Sequence of Sphingopyxis terrae Strain 203-1 (NBRC 111660), a Polyethylene Glycol Degrader.</title>
        <authorList>
            <person name="Ohtsubo Y."/>
            <person name="Nonoyama S."/>
            <person name="Nagata Y."/>
            <person name="Numata M."/>
            <person name="Tsuchikane K."/>
            <person name="Hosoyama A."/>
            <person name="Yamazoe A."/>
            <person name="Tsuda M."/>
            <person name="Fujita N."/>
            <person name="Kawai F."/>
        </authorList>
    </citation>
    <scope>NUCLEOTIDE SEQUENCE [LARGE SCALE GENOMIC DNA]</scope>
    <source>
        <strain evidence="8 9">203-1</strain>
    </source>
</reference>
<dbReference type="Gene3D" id="2.70.70.10">
    <property type="entry name" value="Glucose Permease (Domain IIA)"/>
    <property type="match status" value="1"/>
</dbReference>
<name>A0A142VWC8_9SPHN</name>
<dbReference type="InterPro" id="IPR050570">
    <property type="entry name" value="Cell_wall_metabolism_enzyme"/>
</dbReference>
<evidence type="ECO:0000313" key="8">
    <source>
        <dbReference type="EMBL" id="AMU94074.1"/>
    </source>
</evidence>
<evidence type="ECO:0000256" key="6">
    <source>
        <dbReference type="ARBA" id="ARBA00023049"/>
    </source>
</evidence>
<dbReference type="GO" id="GO:0006508">
    <property type="term" value="P:proteolysis"/>
    <property type="evidence" value="ECO:0007669"/>
    <property type="project" value="UniProtKB-KW"/>
</dbReference>
<comment type="cofactor">
    <cofactor evidence="1">
        <name>Zn(2+)</name>
        <dbReference type="ChEBI" id="CHEBI:29105"/>
    </cofactor>
</comment>
<dbReference type="STRING" id="1219058.AOA14_05580"/>
<dbReference type="PANTHER" id="PTHR21666:SF288">
    <property type="entry name" value="CELL DIVISION PROTEIN YTFB"/>
    <property type="match status" value="1"/>
</dbReference>
<dbReference type="InterPro" id="IPR011055">
    <property type="entry name" value="Dup_hybrid_motif"/>
</dbReference>
<dbReference type="SUPFAM" id="SSF51261">
    <property type="entry name" value="Duplicated hybrid motif"/>
    <property type="match status" value="1"/>
</dbReference>
<evidence type="ECO:0000256" key="2">
    <source>
        <dbReference type="ARBA" id="ARBA00022670"/>
    </source>
</evidence>
<dbReference type="AlphaFoldDB" id="A0A142VWC8"/>
<organism evidence="8 9">
    <name type="scientific">Sphingopyxis terrae subsp. terrae NBRC 15098</name>
    <dbReference type="NCBI Taxonomy" id="1219058"/>
    <lineage>
        <taxon>Bacteria</taxon>
        <taxon>Pseudomonadati</taxon>
        <taxon>Pseudomonadota</taxon>
        <taxon>Alphaproteobacteria</taxon>
        <taxon>Sphingomonadales</taxon>
        <taxon>Sphingomonadaceae</taxon>
        <taxon>Sphingopyxis</taxon>
    </lineage>
</organism>
<keyword evidence="6" id="KW-0482">Metalloprotease</keyword>
<dbReference type="CDD" id="cd12797">
    <property type="entry name" value="M23_peptidase"/>
    <property type="match status" value="1"/>
</dbReference>
<dbReference type="EMBL" id="CP013342">
    <property type="protein sequence ID" value="AMU94074.1"/>
    <property type="molecule type" value="Genomic_DNA"/>
</dbReference>
<keyword evidence="5" id="KW-0862">Zinc</keyword>
<gene>
    <name evidence="8" type="ORF">AOA14_05580</name>
</gene>
<dbReference type="InterPro" id="IPR016047">
    <property type="entry name" value="M23ase_b-sheet_dom"/>
</dbReference>
<dbReference type="Gene3D" id="3.10.450.350">
    <property type="match status" value="1"/>
</dbReference>
<dbReference type="GO" id="GO:0004222">
    <property type="term" value="F:metalloendopeptidase activity"/>
    <property type="evidence" value="ECO:0007669"/>
    <property type="project" value="TreeGrafter"/>
</dbReference>
<evidence type="ECO:0000256" key="5">
    <source>
        <dbReference type="ARBA" id="ARBA00022833"/>
    </source>
</evidence>
<accession>A0A142VWC8</accession>
<dbReference type="GO" id="GO:0046872">
    <property type="term" value="F:metal ion binding"/>
    <property type="evidence" value="ECO:0007669"/>
    <property type="project" value="UniProtKB-KW"/>
</dbReference>
<dbReference type="Proteomes" id="UP000076234">
    <property type="component" value="Chromosome"/>
</dbReference>
<sequence>MFQRHEPIAGMSGNAATLSMSQAISLRRVADEPPRALSWIDALRDRFAHIDLVPDLGDNIGSAEWWRGLATLTLLCGTAISTFPGLKPLEIGGAPALDASDFNEARAQMIVPIAYGGDTGRHMAATDAVRPLAQTPERPQIELTATLGQGDSFARVLERSGVGSPDAQAIASQVAGAVPLSDIAAGTRIDLILGRRAARTMPRPVDALAMRARFDLRIEMERIDGRLVMRRIPIAVDNTPLRIRGRVGDSLYRSARAAGAPPEAIQSYLRVISRQISVGSDIRSSDEFDIILDHRRAETGESETGKLLYAGLVRGGKPKLSMIEWTVDGRTQWYEASGIGQQRGGMIRPTNGRITSTFGMRRHPILGYTRMHSGVDFGGGYGAPIYAVSDGVVTIAGRTGGFGNYVKLNHGAGLGTGYGHMSRIAVRPGQHVNRGQVIGYIGSSGLSTGPHLHYEVYRNGVAVNPLSVSFVTRAQLEGKALADFRARIRQLTSVSVGAALAPVAARPAEGRKLGSLADTASKRAGEGI</sequence>
<proteinExistence type="predicted"/>
<evidence type="ECO:0000256" key="4">
    <source>
        <dbReference type="ARBA" id="ARBA00022801"/>
    </source>
</evidence>
<dbReference type="KEGG" id="ster:AOA14_05580"/>
<feature type="domain" description="M23ase beta-sheet core" evidence="7">
    <location>
        <begin position="370"/>
        <end position="465"/>
    </location>
</feature>
<dbReference type="PANTHER" id="PTHR21666">
    <property type="entry name" value="PEPTIDASE-RELATED"/>
    <property type="match status" value="1"/>
</dbReference>
<dbReference type="Pfam" id="PF01551">
    <property type="entry name" value="Peptidase_M23"/>
    <property type="match status" value="1"/>
</dbReference>
<keyword evidence="3" id="KW-0479">Metal-binding</keyword>
<keyword evidence="4" id="KW-0378">Hydrolase</keyword>
<evidence type="ECO:0000256" key="3">
    <source>
        <dbReference type="ARBA" id="ARBA00022723"/>
    </source>
</evidence>
<reference evidence="9" key="1">
    <citation type="submission" date="2015-11" db="EMBL/GenBank/DDBJ databases">
        <title>Complete genome sequence of a polyethylene glycol-degrading strain Sphingopyxis terrae strain 203-1 (NBRC 15098).</title>
        <authorList>
            <person name="Yoshiyuki O."/>
            <person name="Shouta N."/>
            <person name="Nagata Y."/>
            <person name="Numata M."/>
            <person name="Tsuchikane K."/>
            <person name="Hosoyama A."/>
            <person name="Yamazoe A."/>
            <person name="Tsuda M."/>
            <person name="Fujita N."/>
            <person name="Kawai F."/>
        </authorList>
    </citation>
    <scope>NUCLEOTIDE SEQUENCE [LARGE SCALE GENOMIC DNA]</scope>
    <source>
        <strain evidence="9">203-1</strain>
    </source>
</reference>
<evidence type="ECO:0000256" key="1">
    <source>
        <dbReference type="ARBA" id="ARBA00001947"/>
    </source>
</evidence>